<dbReference type="SUPFAM" id="SSF46689">
    <property type="entry name" value="Homeodomain-like"/>
    <property type="match status" value="1"/>
</dbReference>
<dbReference type="Gene3D" id="1.10.10.60">
    <property type="entry name" value="Homeodomain-like"/>
    <property type="match status" value="1"/>
</dbReference>
<evidence type="ECO:0000259" key="3">
    <source>
        <dbReference type="PROSITE" id="PS50977"/>
    </source>
</evidence>
<comment type="caution">
    <text evidence="4">The sequence shown here is derived from an EMBL/GenBank/DDBJ whole genome shotgun (WGS) entry which is preliminary data.</text>
</comment>
<dbReference type="PROSITE" id="PS01081">
    <property type="entry name" value="HTH_TETR_1"/>
    <property type="match status" value="1"/>
</dbReference>
<keyword evidence="1 2" id="KW-0238">DNA-binding</keyword>
<evidence type="ECO:0000313" key="4">
    <source>
        <dbReference type="EMBL" id="MFB9646341.1"/>
    </source>
</evidence>
<dbReference type="InterPro" id="IPR041490">
    <property type="entry name" value="KstR2_TetR_C"/>
</dbReference>
<organism evidence="4 5">
    <name type="scientific">Microbacterium terregens</name>
    <dbReference type="NCBI Taxonomy" id="69363"/>
    <lineage>
        <taxon>Bacteria</taxon>
        <taxon>Bacillati</taxon>
        <taxon>Actinomycetota</taxon>
        <taxon>Actinomycetes</taxon>
        <taxon>Micrococcales</taxon>
        <taxon>Microbacteriaceae</taxon>
        <taxon>Microbacterium</taxon>
    </lineage>
</organism>
<evidence type="ECO:0000313" key="5">
    <source>
        <dbReference type="Proteomes" id="UP001589611"/>
    </source>
</evidence>
<evidence type="ECO:0000256" key="2">
    <source>
        <dbReference type="PROSITE-ProRule" id="PRU00335"/>
    </source>
</evidence>
<dbReference type="Proteomes" id="UP001589611">
    <property type="component" value="Unassembled WGS sequence"/>
</dbReference>
<name>A0ABV5T300_9MICO</name>
<proteinExistence type="predicted"/>
<dbReference type="Pfam" id="PF17932">
    <property type="entry name" value="TetR_C_24"/>
    <property type="match status" value="1"/>
</dbReference>
<dbReference type="InterPro" id="IPR050109">
    <property type="entry name" value="HTH-type_TetR-like_transc_reg"/>
</dbReference>
<dbReference type="Pfam" id="PF00440">
    <property type="entry name" value="TetR_N"/>
    <property type="match status" value="1"/>
</dbReference>
<dbReference type="InterPro" id="IPR036271">
    <property type="entry name" value="Tet_transcr_reg_TetR-rel_C_sf"/>
</dbReference>
<keyword evidence="5" id="KW-1185">Reference proteome</keyword>
<reference evidence="4 5" key="1">
    <citation type="submission" date="2024-09" db="EMBL/GenBank/DDBJ databases">
        <authorList>
            <person name="Sun Q."/>
            <person name="Mori K."/>
        </authorList>
    </citation>
    <scope>NUCLEOTIDE SEQUENCE [LARGE SCALE GENOMIC DNA]</scope>
    <source>
        <strain evidence="4 5">JCM 1342</strain>
    </source>
</reference>
<dbReference type="InterPro" id="IPR023772">
    <property type="entry name" value="DNA-bd_HTH_TetR-type_CS"/>
</dbReference>
<feature type="domain" description="HTH tetR-type" evidence="3">
    <location>
        <begin position="13"/>
        <end position="73"/>
    </location>
</feature>
<accession>A0ABV5T300</accession>
<dbReference type="PRINTS" id="PR00455">
    <property type="entry name" value="HTHTETR"/>
</dbReference>
<dbReference type="Gene3D" id="1.10.357.10">
    <property type="entry name" value="Tetracycline Repressor, domain 2"/>
    <property type="match status" value="1"/>
</dbReference>
<gene>
    <name evidence="4" type="ORF">ACFFPJ_11070</name>
</gene>
<evidence type="ECO:0000256" key="1">
    <source>
        <dbReference type="ARBA" id="ARBA00023125"/>
    </source>
</evidence>
<dbReference type="PANTHER" id="PTHR30055:SF237">
    <property type="entry name" value="TRANSCRIPTIONAL REPRESSOR MCE3R"/>
    <property type="match status" value="1"/>
</dbReference>
<sequence length="198" mass="21629">MTSGVTERDRAKADRQAAILHEAARLFADRGFSGVSLEELGAAVGVSGPAVYRHFANKQALLGAILVRVSERLLSGGQDVIASHDSPEARLAGLIRFHVDFALTDADVIRVQDRDLASLSEDDRHTVRRLQRQYVELWTAVLADIHPARSESDLRVRAHACFGLINSTPHSMRTLRASPADRTVRGILESMARSALTA</sequence>
<dbReference type="RefSeq" id="WP_344713175.1">
    <property type="nucleotide sequence ID" value="NZ_BAAAWH010000001.1"/>
</dbReference>
<dbReference type="InterPro" id="IPR009057">
    <property type="entry name" value="Homeodomain-like_sf"/>
</dbReference>
<dbReference type="InterPro" id="IPR001647">
    <property type="entry name" value="HTH_TetR"/>
</dbReference>
<dbReference type="PANTHER" id="PTHR30055">
    <property type="entry name" value="HTH-TYPE TRANSCRIPTIONAL REGULATOR RUTR"/>
    <property type="match status" value="1"/>
</dbReference>
<dbReference type="SUPFAM" id="SSF48498">
    <property type="entry name" value="Tetracyclin repressor-like, C-terminal domain"/>
    <property type="match status" value="1"/>
</dbReference>
<protein>
    <submittedName>
        <fullName evidence="4">TetR/AcrR family transcriptional regulator</fullName>
    </submittedName>
</protein>
<feature type="DNA-binding region" description="H-T-H motif" evidence="2">
    <location>
        <begin position="36"/>
        <end position="55"/>
    </location>
</feature>
<dbReference type="PROSITE" id="PS50977">
    <property type="entry name" value="HTH_TETR_2"/>
    <property type="match status" value="1"/>
</dbReference>
<dbReference type="EMBL" id="JBHMBE010000003">
    <property type="protein sequence ID" value="MFB9646341.1"/>
    <property type="molecule type" value="Genomic_DNA"/>
</dbReference>